<evidence type="ECO:0000313" key="2">
    <source>
        <dbReference type="Proteomes" id="UP000567293"/>
    </source>
</evidence>
<organism evidence="1 2">
    <name type="scientific">Candidatus Acidiferrum panamense</name>
    <dbReference type="NCBI Taxonomy" id="2741543"/>
    <lineage>
        <taxon>Bacteria</taxon>
        <taxon>Pseudomonadati</taxon>
        <taxon>Acidobacteriota</taxon>
        <taxon>Terriglobia</taxon>
        <taxon>Candidatus Acidiferrales</taxon>
        <taxon>Candidatus Acidiferrum</taxon>
    </lineage>
</organism>
<dbReference type="EMBL" id="JACDQQ010001349">
    <property type="protein sequence ID" value="MBA0086085.1"/>
    <property type="molecule type" value="Genomic_DNA"/>
</dbReference>
<name>A0A7V8SXA6_9BACT</name>
<evidence type="ECO:0000313" key="1">
    <source>
        <dbReference type="EMBL" id="MBA0086085.1"/>
    </source>
</evidence>
<gene>
    <name evidence="1" type="ORF">HRJ53_13940</name>
</gene>
<proteinExistence type="predicted"/>
<sequence length="141" mass="15835">MFKKATGLFLGLTIGLGSGWILRGQEPGGAIAMVYYWKAKPGKLDDYNHYIHTVGEPIDFEAQRSGAFVSITTYISRRPDSPWTHMRIFVLKDREQAANLEKALDDAGLRVQPDESKRKANADLSATLRDPVSREELEILK</sequence>
<accession>A0A7V8SXA6</accession>
<keyword evidence="2" id="KW-1185">Reference proteome</keyword>
<dbReference type="Proteomes" id="UP000567293">
    <property type="component" value="Unassembled WGS sequence"/>
</dbReference>
<dbReference type="AlphaFoldDB" id="A0A7V8SXA6"/>
<reference evidence="1" key="1">
    <citation type="submission" date="2020-06" db="EMBL/GenBank/DDBJ databases">
        <title>Legume-microbial interactions unlock mineral nutrients during tropical forest succession.</title>
        <authorList>
            <person name="Epihov D.Z."/>
        </authorList>
    </citation>
    <scope>NUCLEOTIDE SEQUENCE [LARGE SCALE GENOMIC DNA]</scope>
    <source>
        <strain evidence="1">Pan2503</strain>
    </source>
</reference>
<protein>
    <submittedName>
        <fullName evidence="1">Uncharacterized protein</fullName>
    </submittedName>
</protein>
<comment type="caution">
    <text evidence="1">The sequence shown here is derived from an EMBL/GenBank/DDBJ whole genome shotgun (WGS) entry which is preliminary data.</text>
</comment>